<sequence>MILTPETVASYLPTQPDNPGRIINVSHQIPYNIIRKQPLPSPPLSPPGSVDVNDNDHQEAPISKISRRHNRAHTLRAKFDTADWRLVQRRGHAALYSGLASLGKRAETIHIGWTGHIENNENVGSKQQQLWDQQTLRKLLWDTGKIVPIFLDTTSRGHYEGYCKEVLWPLFHYVIWQMATDGRAEKRHWEDYKVVNQRFADTIVQHYRQGDVICIHDYHLLLVPELVREAIPDAVIGLFFHATFPSSEIFRCLTTRKEILQGVLGANLVGFQTYGYARHFISSCTRVLGCESTLTGVNLNGHHVSVGVFPIGIDVERVRAFCEQPHVRPKMESIRRLYPGKHIIVGRDKLDPTKGIVQKLRAFQKFLELYPEYRQKVVLLQVTTPTPHAHHNLDTRIAETVSQINSTYGSLEFAPVHYYQQDIDRDEYYAMLSVADVGLITSVRDGMNTTSLEYIYCQQHHHGPLILSEFTGTAGILASAALQVNPWDEVGVAKAIHEALTMSPEEKQTRHEKLFRHVTNHTAAFWANSFVTQLMSTSHSPSAKELIVKDVAAAYTQSKKRLLLFDYDGTLAPIVNVPADAKPAPRMLHALQKLCDDPANQVWVISGRDQATLDSWLGGIKGLGFSAEHGCYVKWPGAAAWEESMGLDDMRWRDQVTEIFDYYTERTQGSFIEHKRASITWHYRLADAEYGEFQAKECQNHLENNLVPKLPIAVLIGKKNIEVRPVDINKGVVVQRILSERSDVDLVICAGDDRTDEDMFSVLTAPSTPSSPSSPLVRRRSLSVAALQHDSSDRYLIPPGAKAYCITVGPYDKKSLADHRVETSDDIVALLERLAL</sequence>
<dbReference type="EMBL" id="JARTCD010000087">
    <property type="protein sequence ID" value="KAJ8653019.1"/>
    <property type="molecule type" value="Genomic_DNA"/>
</dbReference>
<dbReference type="Pfam" id="PF00982">
    <property type="entry name" value="Glyco_transf_20"/>
    <property type="match status" value="1"/>
</dbReference>
<dbReference type="GO" id="GO:0004805">
    <property type="term" value="F:trehalose-phosphatase activity"/>
    <property type="evidence" value="ECO:0007669"/>
    <property type="project" value="TreeGrafter"/>
</dbReference>
<dbReference type="Gene3D" id="3.40.50.1000">
    <property type="entry name" value="HAD superfamily/HAD-like"/>
    <property type="match status" value="1"/>
</dbReference>
<comment type="similarity">
    <text evidence="2">In the C-terminal section; belongs to the trehalose phosphatase family.</text>
</comment>
<dbReference type="SUPFAM" id="SSF56784">
    <property type="entry name" value="HAD-like"/>
    <property type="match status" value="1"/>
</dbReference>
<dbReference type="CDD" id="cd01627">
    <property type="entry name" value="HAD_TPP"/>
    <property type="match status" value="1"/>
</dbReference>
<dbReference type="Proteomes" id="UP001234581">
    <property type="component" value="Unassembled WGS sequence"/>
</dbReference>
<dbReference type="RefSeq" id="XP_058337933.1">
    <property type="nucleotide sequence ID" value="XM_058491288.1"/>
</dbReference>
<protein>
    <submittedName>
        <fullName evidence="3">Trehalose-phosphatase</fullName>
    </submittedName>
</protein>
<dbReference type="NCBIfam" id="TIGR00685">
    <property type="entry name" value="T6PP"/>
    <property type="match status" value="1"/>
</dbReference>
<accession>A0AAD7USY7</accession>
<organism evidence="3 4">
    <name type="scientific">Lichtheimia ornata</name>
    <dbReference type="NCBI Taxonomy" id="688661"/>
    <lineage>
        <taxon>Eukaryota</taxon>
        <taxon>Fungi</taxon>
        <taxon>Fungi incertae sedis</taxon>
        <taxon>Mucoromycota</taxon>
        <taxon>Mucoromycotina</taxon>
        <taxon>Mucoromycetes</taxon>
        <taxon>Mucorales</taxon>
        <taxon>Lichtheimiaceae</taxon>
        <taxon>Lichtheimia</taxon>
    </lineage>
</organism>
<dbReference type="GO" id="GO:0005946">
    <property type="term" value="C:alpha,alpha-trehalose-phosphate synthase complex (UDP-forming)"/>
    <property type="evidence" value="ECO:0007669"/>
    <property type="project" value="TreeGrafter"/>
</dbReference>
<evidence type="ECO:0000313" key="4">
    <source>
        <dbReference type="Proteomes" id="UP001234581"/>
    </source>
</evidence>
<dbReference type="AlphaFoldDB" id="A0AAD7USY7"/>
<dbReference type="Gene3D" id="3.40.50.2000">
    <property type="entry name" value="Glycogen Phosphorylase B"/>
    <property type="match status" value="2"/>
</dbReference>
<dbReference type="PANTHER" id="PTHR10788:SF123">
    <property type="entry name" value="TREHALOSE-PHOSPHATASE"/>
    <property type="match status" value="1"/>
</dbReference>
<dbReference type="InterPro" id="IPR006379">
    <property type="entry name" value="HAD-SF_hydro_IIB"/>
</dbReference>
<dbReference type="InterPro" id="IPR036412">
    <property type="entry name" value="HAD-like_sf"/>
</dbReference>
<dbReference type="GeneID" id="83218720"/>
<dbReference type="GO" id="GO:0003825">
    <property type="term" value="F:alpha,alpha-trehalose-phosphate synthase (UDP-forming) activity"/>
    <property type="evidence" value="ECO:0007669"/>
    <property type="project" value="TreeGrafter"/>
</dbReference>
<keyword evidence="4" id="KW-1185">Reference proteome</keyword>
<dbReference type="Gene3D" id="3.30.70.1020">
    <property type="entry name" value="Trehalose-6-phosphate phosphatase related protein, domain 2"/>
    <property type="match status" value="1"/>
</dbReference>
<name>A0AAD7USY7_9FUNG</name>
<dbReference type="InterPro" id="IPR003337">
    <property type="entry name" value="Trehalose_PPase"/>
</dbReference>
<dbReference type="InterPro" id="IPR001830">
    <property type="entry name" value="Glyco_trans_20"/>
</dbReference>
<evidence type="ECO:0000256" key="1">
    <source>
        <dbReference type="ARBA" id="ARBA00005409"/>
    </source>
</evidence>
<dbReference type="FunFam" id="3.30.70.1020:FF:000002">
    <property type="entry name" value="Trehalose-6-phosphate synthase 2"/>
    <property type="match status" value="1"/>
</dbReference>
<dbReference type="FunFam" id="3.40.50.2000:FF:000036">
    <property type="entry name" value="Alpha,alpha-trehalose-phosphate synthase subunit Tps2"/>
    <property type="match status" value="1"/>
</dbReference>
<dbReference type="GO" id="GO:0005829">
    <property type="term" value="C:cytosol"/>
    <property type="evidence" value="ECO:0007669"/>
    <property type="project" value="TreeGrafter"/>
</dbReference>
<dbReference type="NCBIfam" id="TIGR01484">
    <property type="entry name" value="HAD-SF-IIB"/>
    <property type="match status" value="1"/>
</dbReference>
<evidence type="ECO:0000256" key="2">
    <source>
        <dbReference type="ARBA" id="ARBA00006330"/>
    </source>
</evidence>
<dbReference type="CDD" id="cd03788">
    <property type="entry name" value="GT20_TPS"/>
    <property type="match status" value="1"/>
</dbReference>
<comment type="similarity">
    <text evidence="1">In the N-terminal section; belongs to the glycosyltransferase 20 family.</text>
</comment>
<dbReference type="GO" id="GO:0005992">
    <property type="term" value="P:trehalose biosynthetic process"/>
    <property type="evidence" value="ECO:0007669"/>
    <property type="project" value="InterPro"/>
</dbReference>
<proteinExistence type="inferred from homology"/>
<dbReference type="NCBIfam" id="NF011071">
    <property type="entry name" value="PRK14501.1"/>
    <property type="match status" value="1"/>
</dbReference>
<evidence type="ECO:0000313" key="3">
    <source>
        <dbReference type="EMBL" id="KAJ8653019.1"/>
    </source>
</evidence>
<dbReference type="FunFam" id="3.40.50.1000:FF:000052">
    <property type="entry name" value="Alpha,alpha-trehalose-phosphate synthase [UDP-forming] 6"/>
    <property type="match status" value="1"/>
</dbReference>
<gene>
    <name evidence="3" type="ORF">O0I10_011319</name>
</gene>
<dbReference type="SUPFAM" id="SSF53756">
    <property type="entry name" value="UDP-Glycosyltransferase/glycogen phosphorylase"/>
    <property type="match status" value="1"/>
</dbReference>
<dbReference type="InterPro" id="IPR023214">
    <property type="entry name" value="HAD_sf"/>
</dbReference>
<dbReference type="Pfam" id="PF02358">
    <property type="entry name" value="Trehalose_PPase"/>
    <property type="match status" value="1"/>
</dbReference>
<dbReference type="PANTHER" id="PTHR10788">
    <property type="entry name" value="TREHALOSE-6-PHOSPHATE SYNTHASE"/>
    <property type="match status" value="1"/>
</dbReference>
<comment type="caution">
    <text evidence="3">The sequence shown here is derived from an EMBL/GenBank/DDBJ whole genome shotgun (WGS) entry which is preliminary data.</text>
</comment>
<reference evidence="3 4" key="1">
    <citation type="submission" date="2023-03" db="EMBL/GenBank/DDBJ databases">
        <title>Genome sequence of Lichtheimia ornata CBS 291.66.</title>
        <authorList>
            <person name="Mohabir J.T."/>
            <person name="Shea T.P."/>
            <person name="Kurbessoian T."/>
            <person name="Berby B."/>
            <person name="Fontaine J."/>
            <person name="Livny J."/>
            <person name="Gnirke A."/>
            <person name="Stajich J.E."/>
            <person name="Cuomo C.A."/>
        </authorList>
    </citation>
    <scope>NUCLEOTIDE SEQUENCE [LARGE SCALE GENOMIC DNA]</scope>
    <source>
        <strain evidence="3">CBS 291.66</strain>
    </source>
</reference>